<sequence length="106" mass="11384">MKVKVWTDSAGRLLNWANMNDTHDVGPTDDGQQIIEVDTTDNLYEGHASIVNGVVVPDSGYTPDVDRPAVEESDAQKITSLQQSNDELQSALLELSDLVLSGGGSK</sequence>
<accession>C1KFN3</accession>
<name>C1KFN3_9CAUD</name>
<dbReference type="EMBL" id="FJ822135">
    <property type="protein sequence ID" value="ACO37044.1"/>
    <property type="molecule type" value="Genomic_DNA"/>
</dbReference>
<dbReference type="GeneID" id="7750978"/>
<gene>
    <name evidence="1" type="ORF">lb338_phage_123</name>
</gene>
<dbReference type="KEGG" id="vg:7750978"/>
<keyword evidence="2" id="KW-1185">Reference proteome</keyword>
<dbReference type="Proteomes" id="UP000001878">
    <property type="component" value="Segment"/>
</dbReference>
<reference evidence="1 2" key="1">
    <citation type="journal article" date="2009" name="Gene">
        <title>Genome of a virulent bacteriophage Lb338-1 that lyses the probiotic Lactobacillus paracasei cheese strain.</title>
        <authorList>
            <person name="Alemayehu D."/>
            <person name="Ross R.P."/>
            <person name="O'Sullivan O."/>
            <person name="Coffey A."/>
            <person name="Stanton C."/>
            <person name="Fitzgerald G.F."/>
            <person name="McAuliffe O."/>
        </authorList>
    </citation>
    <scope>NUCLEOTIDE SEQUENCE [LARGE SCALE GENOMIC DNA]</scope>
    <source>
        <strain evidence="1">Lb338-1</strain>
    </source>
</reference>
<dbReference type="RefSeq" id="YP_002790802.1">
    <property type="nucleotide sequence ID" value="NC_012530.1"/>
</dbReference>
<evidence type="ECO:0000313" key="1">
    <source>
        <dbReference type="EMBL" id="ACO37044.1"/>
    </source>
</evidence>
<proteinExistence type="predicted"/>
<dbReference type="OrthoDB" id="37620at10239"/>
<organism evidence="1 2">
    <name type="scientific">Lactobacillus phage Lb338-1</name>
    <dbReference type="NCBI Taxonomy" id="2892342"/>
    <lineage>
        <taxon>Viruses</taxon>
        <taxon>Duplodnaviria</taxon>
        <taxon>Heunggongvirae</taxon>
        <taxon>Uroviricota</taxon>
        <taxon>Caudoviricetes</taxon>
        <taxon>Herelleviridae</taxon>
        <taxon>Mooreparkvirus</taxon>
        <taxon>Mooreparkvirus Lb3381</taxon>
    </lineage>
</organism>
<protein>
    <submittedName>
        <fullName evidence="1">Uncharacterized protein</fullName>
    </submittedName>
</protein>
<evidence type="ECO:0000313" key="2">
    <source>
        <dbReference type="Proteomes" id="UP000001878"/>
    </source>
</evidence>